<accession>G5GEX3</accession>
<feature type="signal peptide" evidence="2">
    <location>
        <begin position="1"/>
        <end position="20"/>
    </location>
</feature>
<dbReference type="Proteomes" id="UP000003011">
    <property type="component" value="Unassembled WGS sequence"/>
</dbReference>
<protein>
    <submittedName>
        <fullName evidence="3">Uncharacterized protein</fullName>
    </submittedName>
</protein>
<feature type="chain" id="PRO_5038637914" evidence="2">
    <location>
        <begin position="21"/>
        <end position="323"/>
    </location>
</feature>
<evidence type="ECO:0000313" key="3">
    <source>
        <dbReference type="EMBL" id="EHI56664.1"/>
    </source>
</evidence>
<dbReference type="RefSeq" id="WP_005539038.1">
    <property type="nucleotide sequence ID" value="NZ_JH378829.1"/>
</dbReference>
<sequence length="323" mass="36277">MKRIFLVAITALMFITSLSACTKSADKESATESAKPKSESKSSAKENKKEKDDVKEENKKAEDNKKTKAPDYSFTEMLAVDNDECIIKITGIEEDPIWKHRFNVYLENKTSDKDLTFTVVSGSIDGIEFIPTLYSTVPAGKQTNGSVCFIDSELDEAEEDYAFSDIELTFLVTEAENYFADSVAKETVHIYPYGKDKAVKYERKPKTSDQVILDNEYAKVVAIGGRKSDIDGYDINLFVVNKYDDDIIFAADKLSVDGFAMSAYSSGTILKGNCRFVKLGLLGEDLKNNKIDKIENIDLHLNIMSSDFMEKTYYDDMASFKLQ</sequence>
<dbReference type="STRING" id="679200.HMPREF9333_00111"/>
<keyword evidence="4" id="KW-1185">Reference proteome</keyword>
<gene>
    <name evidence="3" type="ORF">HMPREF9333_00111</name>
</gene>
<dbReference type="AlphaFoldDB" id="G5GEX3"/>
<proteinExistence type="predicted"/>
<dbReference type="eggNOG" id="ENOG503367R">
    <property type="taxonomic scope" value="Bacteria"/>
</dbReference>
<keyword evidence="2" id="KW-0732">Signal</keyword>
<reference evidence="3 4" key="1">
    <citation type="submission" date="2011-08" db="EMBL/GenBank/DDBJ databases">
        <title>The Genome Sequence of Johnsonella ignava ATCC 51276.</title>
        <authorList>
            <consortium name="The Broad Institute Genome Sequencing Platform"/>
            <person name="Earl A."/>
            <person name="Ward D."/>
            <person name="Feldgarden M."/>
            <person name="Gevers D."/>
            <person name="Izard J."/>
            <person name="Blanton J.M."/>
            <person name="Baranova O.V."/>
            <person name="Dewhirst F.E."/>
            <person name="Young S.K."/>
            <person name="Zeng Q."/>
            <person name="Gargeya S."/>
            <person name="Fitzgerald M."/>
            <person name="Haas B."/>
            <person name="Abouelleil A."/>
            <person name="Alvarado L."/>
            <person name="Arachchi H.M."/>
            <person name="Berlin A."/>
            <person name="Brown A."/>
            <person name="Chapman S.B."/>
            <person name="Chen Z."/>
            <person name="Dunbar C."/>
            <person name="Freedman E."/>
            <person name="Gearin G."/>
            <person name="Gellesch M."/>
            <person name="Goldberg J."/>
            <person name="Griggs A."/>
            <person name="Gujja S."/>
            <person name="Heiman D."/>
            <person name="Howarth C."/>
            <person name="Larson L."/>
            <person name="Lui A."/>
            <person name="MacDonald P.J.P."/>
            <person name="Montmayeur A."/>
            <person name="Murphy C."/>
            <person name="Neiman D."/>
            <person name="Pearson M."/>
            <person name="Priest M."/>
            <person name="Roberts A."/>
            <person name="Saif S."/>
            <person name="Shea T."/>
            <person name="Shenoy N."/>
            <person name="Sisk P."/>
            <person name="Stolte C."/>
            <person name="Sykes S."/>
            <person name="Wortman J."/>
            <person name="Nusbaum C."/>
            <person name="Birren B."/>
        </authorList>
    </citation>
    <scope>NUCLEOTIDE SEQUENCE [LARGE SCALE GENOMIC DNA]</scope>
    <source>
        <strain evidence="3 4">ATCC 51276</strain>
    </source>
</reference>
<comment type="caution">
    <text evidence="3">The sequence shown here is derived from an EMBL/GenBank/DDBJ whole genome shotgun (WGS) entry which is preliminary data.</text>
</comment>
<evidence type="ECO:0000256" key="2">
    <source>
        <dbReference type="SAM" id="SignalP"/>
    </source>
</evidence>
<evidence type="ECO:0000256" key="1">
    <source>
        <dbReference type="SAM" id="MobiDB-lite"/>
    </source>
</evidence>
<feature type="region of interest" description="Disordered" evidence="1">
    <location>
        <begin position="25"/>
        <end position="66"/>
    </location>
</feature>
<name>G5GEX3_9FIRM</name>
<evidence type="ECO:0000313" key="4">
    <source>
        <dbReference type="Proteomes" id="UP000003011"/>
    </source>
</evidence>
<organism evidence="3 4">
    <name type="scientific">Johnsonella ignava ATCC 51276</name>
    <dbReference type="NCBI Taxonomy" id="679200"/>
    <lineage>
        <taxon>Bacteria</taxon>
        <taxon>Bacillati</taxon>
        <taxon>Bacillota</taxon>
        <taxon>Clostridia</taxon>
        <taxon>Lachnospirales</taxon>
        <taxon>Lachnospiraceae</taxon>
        <taxon>Johnsonella</taxon>
    </lineage>
</organism>
<dbReference type="HOGENOM" id="CLU_859905_0_0_9"/>
<dbReference type="PROSITE" id="PS51257">
    <property type="entry name" value="PROKAR_LIPOPROTEIN"/>
    <property type="match status" value="1"/>
</dbReference>
<dbReference type="EMBL" id="ACZL01000003">
    <property type="protein sequence ID" value="EHI56664.1"/>
    <property type="molecule type" value="Genomic_DNA"/>
</dbReference>
<dbReference type="OrthoDB" id="2023364at2"/>